<dbReference type="AlphaFoldDB" id="A0A814MNS4"/>
<evidence type="ECO:0000313" key="2">
    <source>
        <dbReference type="Proteomes" id="UP000663855"/>
    </source>
</evidence>
<dbReference type="Proteomes" id="UP000663855">
    <property type="component" value="Unassembled WGS sequence"/>
</dbReference>
<comment type="caution">
    <text evidence="1">The sequence shown here is derived from an EMBL/GenBank/DDBJ whole genome shotgun (WGS) entry which is preliminary data.</text>
</comment>
<sequence>MGFGIGLIHLGASKQVNNNVNKNDFPLQLSDTIMLSNIQSALQQQVELSRHLKEQTRQLNCRTNEIIKINRTLHEVICPLLKEVTQIIYAQSNSHQKRQINSSYNKLVDYLNQKKLNQSLVNLAQINAVLQQQQNTINATAPSNDITTHTNNESEL</sequence>
<proteinExistence type="predicted"/>
<reference evidence="1" key="1">
    <citation type="submission" date="2021-02" db="EMBL/GenBank/DDBJ databases">
        <authorList>
            <person name="Nowell W R."/>
        </authorList>
    </citation>
    <scope>NUCLEOTIDE SEQUENCE</scope>
</reference>
<gene>
    <name evidence="1" type="ORF">CJN711_LOCUS6204</name>
</gene>
<dbReference type="EMBL" id="CAJNOV010001842">
    <property type="protein sequence ID" value="CAF1081156.1"/>
    <property type="molecule type" value="Genomic_DNA"/>
</dbReference>
<accession>A0A814MNS4</accession>
<protein>
    <submittedName>
        <fullName evidence="1">Uncharacterized protein</fullName>
    </submittedName>
</protein>
<organism evidence="1 2">
    <name type="scientific">Rotaria magnacalcarata</name>
    <dbReference type="NCBI Taxonomy" id="392030"/>
    <lineage>
        <taxon>Eukaryota</taxon>
        <taxon>Metazoa</taxon>
        <taxon>Spiralia</taxon>
        <taxon>Gnathifera</taxon>
        <taxon>Rotifera</taxon>
        <taxon>Eurotatoria</taxon>
        <taxon>Bdelloidea</taxon>
        <taxon>Philodinida</taxon>
        <taxon>Philodinidae</taxon>
        <taxon>Rotaria</taxon>
    </lineage>
</organism>
<name>A0A814MNS4_9BILA</name>
<evidence type="ECO:0000313" key="1">
    <source>
        <dbReference type="EMBL" id="CAF1081156.1"/>
    </source>
</evidence>